<evidence type="ECO:0000259" key="4">
    <source>
        <dbReference type="Pfam" id="PF00171"/>
    </source>
</evidence>
<dbReference type="InterPro" id="IPR016162">
    <property type="entry name" value="Ald_DH_N"/>
</dbReference>
<name>A0A178IEI6_9BACT</name>
<dbReference type="EMBL" id="LRRQ01000168">
    <property type="protein sequence ID" value="OAM87555.1"/>
    <property type="molecule type" value="Genomic_DNA"/>
</dbReference>
<accession>A0A178IEI6</accession>
<dbReference type="AlphaFoldDB" id="A0A178IEI6"/>
<protein>
    <submittedName>
        <fullName evidence="5">Aldehyde dehydrogenase EutE</fullName>
    </submittedName>
</protein>
<dbReference type="SUPFAM" id="SSF53720">
    <property type="entry name" value="ALDH-like"/>
    <property type="match status" value="1"/>
</dbReference>
<comment type="caution">
    <text evidence="5">The sequence shown here is derived from an EMBL/GenBank/DDBJ whole genome shotgun (WGS) entry which is preliminary data.</text>
</comment>
<dbReference type="STRING" id="1184151.AW736_22400"/>
<dbReference type="Pfam" id="PF00171">
    <property type="entry name" value="Aldedh"/>
    <property type="match status" value="2"/>
</dbReference>
<dbReference type="Gene3D" id="3.40.605.10">
    <property type="entry name" value="Aldehyde Dehydrogenase, Chain A, domain 1"/>
    <property type="match status" value="1"/>
</dbReference>
<sequence length="487" mass="51664">MALQIDENLVRSIVSDVVRNIRSGSSPAAVATGGAPAVASPSSGPRHGVFQDVPSAAAAAQKGFEQLRAKGVAARKQVVDIIKKLATANAEAWGKFEFEETKIGRLEHKIAKLQIVRLVPGVEWLRPYALSGDHGLMHEEYTPFGVVAAILPVTHSVPTLSGNIINAIAAGNSILFNPHPGGARSAALAVRAYNEAIQAATGIENLVCTIEKPTLESFDALCKSPLVNLLVVTGGPGVVNAAMKSGKRAICAGPGNPPVLVDDTVCTDKAAKDIIYGCGFDNNLLCIGEKQVFVLDRVANALVRSLEKAGAVRLLPAQTEKLAREVFTMKPDAGGCSHPVLNRELVGKDASVLAARAGLSIPQFTPILIGETDPDHPFVMEEQMMPMLPIVRVKTVEEGIALAKKSEHGYKHSSIIHSLNVDRMTAMAREMDTTLFVKNGPSTTGLGLDGEGYLSYSIATTTGEGITNPQTFTRTRRCVLVDALKIY</sequence>
<dbReference type="InterPro" id="IPR015590">
    <property type="entry name" value="Aldehyde_DH_dom"/>
</dbReference>
<dbReference type="RefSeq" id="WP_068772532.1">
    <property type="nucleotide sequence ID" value="NZ_CP109796.1"/>
</dbReference>
<keyword evidence="2" id="KW-0520">NAD</keyword>
<dbReference type="Proteomes" id="UP000078486">
    <property type="component" value="Unassembled WGS sequence"/>
</dbReference>
<proteinExistence type="predicted"/>
<gene>
    <name evidence="5" type="ORF">AW736_22400</name>
</gene>
<evidence type="ECO:0000256" key="3">
    <source>
        <dbReference type="SAM" id="MobiDB-lite"/>
    </source>
</evidence>
<reference evidence="5 6" key="1">
    <citation type="submission" date="2016-01" db="EMBL/GenBank/DDBJ databases">
        <title>High potential of lignocellulose degradation of a new Verrucomicrobia species.</title>
        <authorList>
            <person name="Wang Y."/>
            <person name="Shi Y."/>
            <person name="Qiu Z."/>
            <person name="Liu S."/>
            <person name="Yang H."/>
        </authorList>
    </citation>
    <scope>NUCLEOTIDE SEQUENCE [LARGE SCALE GENOMIC DNA]</scope>
    <source>
        <strain evidence="5 6">TSB47</strain>
    </source>
</reference>
<dbReference type="InterPro" id="IPR016163">
    <property type="entry name" value="Ald_DH_C"/>
</dbReference>
<dbReference type="PANTHER" id="PTHR11699">
    <property type="entry name" value="ALDEHYDE DEHYDROGENASE-RELATED"/>
    <property type="match status" value="1"/>
</dbReference>
<dbReference type="GO" id="GO:0008774">
    <property type="term" value="F:acetaldehyde dehydrogenase (acetylating) activity"/>
    <property type="evidence" value="ECO:0007669"/>
    <property type="project" value="InterPro"/>
</dbReference>
<dbReference type="InterPro" id="IPR012408">
    <property type="entry name" value="Acetald_propionald_DH-rel"/>
</dbReference>
<dbReference type="NCBIfam" id="NF011927">
    <property type="entry name" value="PRK15398.1"/>
    <property type="match status" value="1"/>
</dbReference>
<dbReference type="InterPro" id="IPR016161">
    <property type="entry name" value="Ald_DH/histidinol_DH"/>
</dbReference>
<keyword evidence="1" id="KW-0560">Oxidoreductase</keyword>
<organism evidence="5 6">
    <name type="scientific">Termitidicoccus mucosus</name>
    <dbReference type="NCBI Taxonomy" id="1184151"/>
    <lineage>
        <taxon>Bacteria</taxon>
        <taxon>Pseudomonadati</taxon>
        <taxon>Verrucomicrobiota</taxon>
        <taxon>Opitutia</taxon>
        <taxon>Opitutales</taxon>
        <taxon>Opitutaceae</taxon>
        <taxon>Termitidicoccus</taxon>
    </lineage>
</organism>
<dbReference type="OrthoDB" id="9804734at2"/>
<evidence type="ECO:0000256" key="1">
    <source>
        <dbReference type="ARBA" id="ARBA00023002"/>
    </source>
</evidence>
<dbReference type="Gene3D" id="3.40.309.10">
    <property type="entry name" value="Aldehyde Dehydrogenase, Chain A, domain 2"/>
    <property type="match status" value="1"/>
</dbReference>
<feature type="domain" description="Aldehyde dehydrogenase" evidence="4">
    <location>
        <begin position="51"/>
        <end position="309"/>
    </location>
</feature>
<evidence type="ECO:0000313" key="5">
    <source>
        <dbReference type="EMBL" id="OAM87555.1"/>
    </source>
</evidence>
<keyword evidence="6" id="KW-1185">Reference proteome</keyword>
<dbReference type="PIRSF" id="PIRSF036410">
    <property type="entry name" value="EutE_PduP"/>
    <property type="match status" value="1"/>
</dbReference>
<evidence type="ECO:0000256" key="2">
    <source>
        <dbReference type="ARBA" id="ARBA00023027"/>
    </source>
</evidence>
<feature type="domain" description="Aldehyde dehydrogenase" evidence="4">
    <location>
        <begin position="364"/>
        <end position="442"/>
    </location>
</feature>
<evidence type="ECO:0000313" key="6">
    <source>
        <dbReference type="Proteomes" id="UP000078486"/>
    </source>
</evidence>
<feature type="region of interest" description="Disordered" evidence="3">
    <location>
        <begin position="26"/>
        <end position="45"/>
    </location>
</feature>